<keyword evidence="4" id="KW-1185">Reference proteome</keyword>
<accession>A0A7X4YCZ7</accession>
<evidence type="ECO:0000259" key="2">
    <source>
        <dbReference type="Pfam" id="PF13205"/>
    </source>
</evidence>
<dbReference type="RefSeq" id="WP_139915631.1">
    <property type="nucleotide sequence ID" value="NZ_CBCSLE010000118.1"/>
</dbReference>
<dbReference type="Proteomes" id="UP000537825">
    <property type="component" value="Unassembled WGS sequence"/>
</dbReference>
<dbReference type="EMBL" id="JAAAPK010000004">
    <property type="protein sequence ID" value="NBC42112.1"/>
    <property type="molecule type" value="Genomic_DNA"/>
</dbReference>
<name>A0A7X4YCZ7_9BACT</name>
<dbReference type="AlphaFoldDB" id="A0A7X4YCZ7"/>
<dbReference type="InterPro" id="IPR032812">
    <property type="entry name" value="SbsA_Ig"/>
</dbReference>
<keyword evidence="1" id="KW-0732">Signal</keyword>
<evidence type="ECO:0000256" key="1">
    <source>
        <dbReference type="ARBA" id="ARBA00022729"/>
    </source>
</evidence>
<dbReference type="Gene3D" id="2.60.40.10">
    <property type="entry name" value="Immunoglobulins"/>
    <property type="match status" value="1"/>
</dbReference>
<protein>
    <recommendedName>
        <fullName evidence="2">SbsA Ig-like domain-containing protein</fullName>
    </recommendedName>
</protein>
<dbReference type="InterPro" id="IPR014755">
    <property type="entry name" value="Cu-Rt/internalin_Ig-like"/>
</dbReference>
<dbReference type="Pfam" id="PF17957">
    <property type="entry name" value="Big_7"/>
    <property type="match status" value="1"/>
</dbReference>
<evidence type="ECO:0000313" key="4">
    <source>
        <dbReference type="Proteomes" id="UP000537825"/>
    </source>
</evidence>
<feature type="domain" description="SbsA Ig-like" evidence="2">
    <location>
        <begin position="227"/>
        <end position="334"/>
    </location>
</feature>
<proteinExistence type="predicted"/>
<dbReference type="Pfam" id="PF13205">
    <property type="entry name" value="Big_5"/>
    <property type="match status" value="1"/>
</dbReference>
<evidence type="ECO:0000313" key="3">
    <source>
        <dbReference type="EMBL" id="NBC42112.1"/>
    </source>
</evidence>
<dbReference type="SUPFAM" id="SSF89372">
    <property type="entry name" value="Fucose-specific lectin"/>
    <property type="match status" value="1"/>
</dbReference>
<dbReference type="Gene3D" id="2.60.40.1220">
    <property type="match status" value="1"/>
</dbReference>
<sequence>MPNLKHLLLLSCIGLSPACIDVPPLEDPPKEDPRTDPDADFTFTAVPAQEQVLPGGTLDCDVQLAWTESTGGAVTWSLVSPPAGIELQSSTLPKGETRATLSIRVGAGTVPGAYTLTLQGKSGTVTKQATLTVTVGKPGDLVVNWVVPTPGKAYTRGPLLLQFTVEGGAAEQVEILKDATVLVKPTGSPYSFTWDTTQEAEGTYQLSIRATRGGAVFTSAARTVIVDRTAPTVASFLPAKDAATVGVREAIQVTFSEPMNPLSVTESAVGLKTGTGNAIAKSVALSADGQTLTATPLSPLSAPGTIQVDLAAAASTLTDLAGNSLVNAPAWTFSVPTWLPLGGAISAVDGRTSAEGVVLKMDRNAQPVIAWAESDGTSKNIHVARWTGTAWSMLGGGLSGLAGAGTDATQPTLLIDSANRPVVAWHEESGSGANVSLFARRWTGTGWESLPSIPPHSGDFEISAPSLAAELNGVLHLYALNGDEGIAEIGHYQLSVGGQSWTRTVIPRPPESPRVYSFSTAASASSLYVAYSILDTSTYDGRVVIGVAENESNPMGGGVIGNASWSPSIAVDSNGRPWVAWAESPSNPTSDGQIQWARWEGTKWTSPESISASSTGNTDPTLAMSTGNPYVLAWSGIIGAERNILVSRWMGGNWQAVAQPLNALASTGTPASKPSVALDSNGQPLVAWTEEDATSANIYVSRFNN</sequence>
<dbReference type="InterPro" id="IPR013783">
    <property type="entry name" value="Ig-like_fold"/>
</dbReference>
<organism evidence="3 4">
    <name type="scientific">Corallococcus exiguus</name>
    <dbReference type="NCBI Taxonomy" id="83462"/>
    <lineage>
        <taxon>Bacteria</taxon>
        <taxon>Pseudomonadati</taxon>
        <taxon>Myxococcota</taxon>
        <taxon>Myxococcia</taxon>
        <taxon>Myxococcales</taxon>
        <taxon>Cystobacterineae</taxon>
        <taxon>Myxococcaceae</taxon>
        <taxon>Corallococcus</taxon>
    </lineage>
</organism>
<gene>
    <name evidence="3" type="ORF">GTZ93_20120</name>
</gene>
<reference evidence="3 4" key="1">
    <citation type="submission" date="2020-01" db="EMBL/GenBank/DDBJ databases">
        <title>The draft genome sequence of Corallococcus exiguus DSM 14696.</title>
        <authorList>
            <person name="Zhang X."/>
            <person name="Zhu H."/>
        </authorList>
    </citation>
    <scope>NUCLEOTIDE SEQUENCE [LARGE SCALE GENOMIC DNA]</scope>
    <source>
        <strain evidence="3 4">DSM 14696</strain>
    </source>
</reference>
<comment type="caution">
    <text evidence="3">The sequence shown here is derived from an EMBL/GenBank/DDBJ whole genome shotgun (WGS) entry which is preliminary data.</text>
</comment>